<evidence type="ECO:0000313" key="1">
    <source>
        <dbReference type="EMBL" id="KIC69927.1"/>
    </source>
</evidence>
<sequence>MVTMTWLDGLRFDPIAPLLSSGHPAVRSWAVRELVAGPGGLPAAPAGAPDEALWDLPVPRRILRHQAADGSWAYPGKRPRDRMDYDLLETYRQLGFLVEMFGLTRRHRAIAAAAGYVLSHQSGLGDLRGIYGNQVSPNYTAALIGLLCKAGYGDDPRVERAFSWLEASRQDDGGWALPIRTRGRNLDALDEPQTIPGDPAQPFSHLITGVVLRAYSAHPAPGASTSAQRAAEMLAARFFEPDAYPDKGRVSDWTEFCFPFWMTDLVSALDAISIIRPGLRTEKTNQARDWLSAHQEPSGLFTGHLLRDRFHDLQLWFSLAVCRVFARMPS</sequence>
<protein>
    <submittedName>
        <fullName evidence="1">Adenine deaminase</fullName>
    </submittedName>
</protein>
<gene>
    <name evidence="1" type="ORF">RM50_00535</name>
</gene>
<accession>A0A0B4DM41</accession>
<name>A0A0B4DM41_PSEPS</name>
<dbReference type="EMBL" id="JWTB01000002">
    <property type="protein sequence ID" value="KIC69927.1"/>
    <property type="molecule type" value="Genomic_DNA"/>
</dbReference>
<dbReference type="Gene3D" id="1.50.10.20">
    <property type="match status" value="1"/>
</dbReference>
<comment type="caution">
    <text evidence="1">The sequence shown here is derived from an EMBL/GenBank/DDBJ whole genome shotgun (WGS) entry which is preliminary data.</text>
</comment>
<dbReference type="InterPro" id="IPR008930">
    <property type="entry name" value="Terpenoid_cyclase/PrenylTrfase"/>
</dbReference>
<proteinExistence type="predicted"/>
<dbReference type="Proteomes" id="UP000031196">
    <property type="component" value="Unassembled WGS sequence"/>
</dbReference>
<dbReference type="SUPFAM" id="SSF48239">
    <property type="entry name" value="Terpenoid cyclases/Protein prenyltransferases"/>
    <property type="match status" value="1"/>
</dbReference>
<dbReference type="AlphaFoldDB" id="A0A0B4DM41"/>
<evidence type="ECO:0000313" key="2">
    <source>
        <dbReference type="Proteomes" id="UP000031196"/>
    </source>
</evidence>
<organism evidence="1 2">
    <name type="scientific">Pseudarthrobacter phenanthrenivorans</name>
    <name type="common">Arthrobacter phenanthrenivorans</name>
    <dbReference type="NCBI Taxonomy" id="361575"/>
    <lineage>
        <taxon>Bacteria</taxon>
        <taxon>Bacillati</taxon>
        <taxon>Actinomycetota</taxon>
        <taxon>Actinomycetes</taxon>
        <taxon>Micrococcales</taxon>
        <taxon>Micrococcaceae</taxon>
        <taxon>Pseudarthrobacter</taxon>
    </lineage>
</organism>
<reference evidence="1 2" key="1">
    <citation type="submission" date="2014-12" db="EMBL/GenBank/DDBJ databases">
        <title>Genome sequencing of Arthrobacter phenanthrenivorans SWC37.</title>
        <authorList>
            <person name="Tan P.W."/>
            <person name="Chan K.-G."/>
        </authorList>
    </citation>
    <scope>NUCLEOTIDE SEQUENCE [LARGE SCALE GENOMIC DNA]</scope>
    <source>
        <strain evidence="1 2">SWC37</strain>
    </source>
</reference>